<evidence type="ECO:0000313" key="1">
    <source>
        <dbReference type="EMBL" id="MPC21354.1"/>
    </source>
</evidence>
<keyword evidence="2" id="KW-1185">Reference proteome</keyword>
<comment type="caution">
    <text evidence="1">The sequence shown here is derived from an EMBL/GenBank/DDBJ whole genome shotgun (WGS) entry which is preliminary data.</text>
</comment>
<name>A0A5B7DJS2_PORTR</name>
<proteinExistence type="predicted"/>
<sequence length="145" mass="15277">MLSPASNVLINPPSTLLPCFPHSPPAPPPAYSPRLSAIKAVKEGADAGEVPSGRPFTRHHFLEPLHSSVNGCSFLVIGGRPLCICQRECGDWLARVACAYPRARGLAAAGLPLCGVLGFFTPLAAPAAFSPWDWLTDCSEPFKGA</sequence>
<dbReference type="Proteomes" id="UP000324222">
    <property type="component" value="Unassembled WGS sequence"/>
</dbReference>
<reference evidence="1 2" key="1">
    <citation type="submission" date="2019-05" db="EMBL/GenBank/DDBJ databases">
        <title>Another draft genome of Portunus trituberculatus and its Hox gene families provides insights of decapod evolution.</title>
        <authorList>
            <person name="Jeong J.-H."/>
            <person name="Song I."/>
            <person name="Kim S."/>
            <person name="Choi T."/>
            <person name="Kim D."/>
            <person name="Ryu S."/>
            <person name="Kim W."/>
        </authorList>
    </citation>
    <scope>NUCLEOTIDE SEQUENCE [LARGE SCALE GENOMIC DNA]</scope>
    <source>
        <tissue evidence="1">Muscle</tissue>
    </source>
</reference>
<dbReference type="EMBL" id="VSRR010000967">
    <property type="protein sequence ID" value="MPC21354.1"/>
    <property type="molecule type" value="Genomic_DNA"/>
</dbReference>
<accession>A0A5B7DJS2</accession>
<protein>
    <submittedName>
        <fullName evidence="1">Uncharacterized protein</fullName>
    </submittedName>
</protein>
<dbReference type="AlphaFoldDB" id="A0A5B7DJS2"/>
<gene>
    <name evidence="1" type="ORF">E2C01_014337</name>
</gene>
<evidence type="ECO:0000313" key="2">
    <source>
        <dbReference type="Proteomes" id="UP000324222"/>
    </source>
</evidence>
<organism evidence="1 2">
    <name type="scientific">Portunus trituberculatus</name>
    <name type="common">Swimming crab</name>
    <name type="synonym">Neptunus trituberculatus</name>
    <dbReference type="NCBI Taxonomy" id="210409"/>
    <lineage>
        <taxon>Eukaryota</taxon>
        <taxon>Metazoa</taxon>
        <taxon>Ecdysozoa</taxon>
        <taxon>Arthropoda</taxon>
        <taxon>Crustacea</taxon>
        <taxon>Multicrustacea</taxon>
        <taxon>Malacostraca</taxon>
        <taxon>Eumalacostraca</taxon>
        <taxon>Eucarida</taxon>
        <taxon>Decapoda</taxon>
        <taxon>Pleocyemata</taxon>
        <taxon>Brachyura</taxon>
        <taxon>Eubrachyura</taxon>
        <taxon>Portunoidea</taxon>
        <taxon>Portunidae</taxon>
        <taxon>Portuninae</taxon>
        <taxon>Portunus</taxon>
    </lineage>
</organism>